<evidence type="ECO:0000256" key="9">
    <source>
        <dbReference type="RuleBase" id="RU003357"/>
    </source>
</evidence>
<keyword evidence="2 8" id="KW-0813">Transport</keyword>
<evidence type="ECO:0000256" key="8">
    <source>
        <dbReference type="PROSITE-ProRule" id="PRU01360"/>
    </source>
</evidence>
<dbReference type="NCBIfam" id="TIGR04056">
    <property type="entry name" value="OMP_RagA_SusC"/>
    <property type="match status" value="1"/>
</dbReference>
<sequence>MKKPQNLWRLNKPLLKFDLKMKLTTLLLITALFGLHANNGYAQKTKVTLSVENSSVRNIIDNIESTTDFRFIYKIKQVDLSRRVSLDLHEVNIEKVLKSLFSTTNTVYKIRGTQIILKQGVRTLKKETEKEEGEVLNTPEQDNIVTGNIVDEEGTPLPGASILEKGTTNGTQSDFDGNYSISLSNLNTTLVVSYIGFATQQVAINGRTMINIKMEVDAAGLDEVVVVGYGSVKKSDLTGSVSSVNSEDLVAFPVVDATQALQGRAAGVTVQSTNGAPGSEYSIQIRGNTSINAGNDPLIVVDGFIGGTMPPSEDIKSMEILKDASSTAIYGARGANGVVLITTKRGTEGKPQFSFSSSYSSQKEINTLDLLDADQFTGYIQELYPDFVPELTGAGTDWQDKIFRPGGTQNYQLSVAGGTDKLNYYLSGAIYDQKGVIKDSDYKRYSLTSNLDLKVSESVNIGTSLFARRTNRNGVRTQEGGDASQTGVVSGAYKFSPTQGVKDENGDNSLSVVGYPIDNPYAMATEYQNEVEQDLFQGNVYAEIALAEGLKFKSTLGVKVSGSRTGQYYPTTLERGSSTGGEATLTKVKYTSLINENYLNYSKIFGDIHDVSLMAGYSYQKDRTEYSTTIASGFISDSFSYWNLGAGTNTPSVDSELTKSAFEAFFGRVNYTLNDKYLFTFTGRYEGASVFAANNKYGFFPSAAFGWKISDEEFLSDSSTISLLKLRTSYGEVGNQAISPYQSLASFTDVFTTVQGSTVTALRPSTISNNDLSWETTTQTNIGVDFGILGNRFGFTADYYIMRTEDLLFDVPTPTFTGFETQLQNIGTVENRGFELALNATIIQNDDFKWKSFANISFNKNEIIKLVENDTEGNDIYYSSAPLAGAGNTQILREGLSVGQFWGFVYDGVVQSADEVLVGGEDVGGEKFKDLNGDGELTDDDRSVMGNPHPDFTWGWNNDFSYKNLSLNIFIQGSQGGEMLNYSLMELGALNGRTNVTTEALDRWTPTNTDTDIPEARISRSFVTSDRWVDDASYIRLKNISLGYNFPETLLSKIKLSSARIYISGQNLLTLTDYKGVDPEVAYGSSSSNLGLDYGSYPNVKSYTLGLNIGF</sequence>
<dbReference type="InterPro" id="IPR023997">
    <property type="entry name" value="TonB-dep_OMP_SusC/RagA_CS"/>
</dbReference>
<evidence type="ECO:0000313" key="13">
    <source>
        <dbReference type="Proteomes" id="UP000245667"/>
    </source>
</evidence>
<keyword evidence="7 8" id="KW-0998">Cell outer membrane</keyword>
<dbReference type="Pfam" id="PF07715">
    <property type="entry name" value="Plug"/>
    <property type="match status" value="1"/>
</dbReference>
<evidence type="ECO:0000256" key="1">
    <source>
        <dbReference type="ARBA" id="ARBA00004571"/>
    </source>
</evidence>
<evidence type="ECO:0000256" key="6">
    <source>
        <dbReference type="ARBA" id="ARBA00023136"/>
    </source>
</evidence>
<dbReference type="InterPro" id="IPR036942">
    <property type="entry name" value="Beta-barrel_TonB_sf"/>
</dbReference>
<dbReference type="InterPro" id="IPR008969">
    <property type="entry name" value="CarboxyPept-like_regulatory"/>
</dbReference>
<feature type="domain" description="TonB-dependent receptor-like beta-barrel" evidence="10">
    <location>
        <begin position="494"/>
        <end position="920"/>
    </location>
</feature>
<dbReference type="InterPro" id="IPR012910">
    <property type="entry name" value="Plug_dom"/>
</dbReference>
<keyword evidence="6 8" id="KW-0472">Membrane</keyword>
<comment type="similarity">
    <text evidence="8 9">Belongs to the TonB-dependent receptor family.</text>
</comment>
<dbReference type="PROSITE" id="PS52016">
    <property type="entry name" value="TONB_DEPENDENT_REC_3"/>
    <property type="match status" value="1"/>
</dbReference>
<dbReference type="FunFam" id="2.60.40.1120:FF:000003">
    <property type="entry name" value="Outer membrane protein Omp121"/>
    <property type="match status" value="1"/>
</dbReference>
<dbReference type="Gene3D" id="2.170.130.10">
    <property type="entry name" value="TonB-dependent receptor, plug domain"/>
    <property type="match status" value="1"/>
</dbReference>
<dbReference type="Gene3D" id="2.60.40.1120">
    <property type="entry name" value="Carboxypeptidase-like, regulatory domain"/>
    <property type="match status" value="1"/>
</dbReference>
<reference evidence="12 13" key="1">
    <citation type="submission" date="2018-05" db="EMBL/GenBank/DDBJ databases">
        <title>Genomic Encyclopedia of Archaeal and Bacterial Type Strains, Phase II (KMG-II): from individual species to whole genera.</title>
        <authorList>
            <person name="Goeker M."/>
        </authorList>
    </citation>
    <scope>NUCLEOTIDE SEQUENCE [LARGE SCALE GENOMIC DNA]</scope>
    <source>
        <strain evidence="12 13">DSM 23514</strain>
    </source>
</reference>
<dbReference type="NCBIfam" id="TIGR04057">
    <property type="entry name" value="SusC_RagA_signa"/>
    <property type="match status" value="1"/>
</dbReference>
<evidence type="ECO:0000256" key="4">
    <source>
        <dbReference type="ARBA" id="ARBA00022692"/>
    </source>
</evidence>
<comment type="subcellular location">
    <subcellularLocation>
        <location evidence="1 8">Cell outer membrane</location>
        <topology evidence="1 8">Multi-pass membrane protein</topology>
    </subcellularLocation>
</comment>
<dbReference type="InterPro" id="IPR037066">
    <property type="entry name" value="Plug_dom_sf"/>
</dbReference>
<evidence type="ECO:0000259" key="10">
    <source>
        <dbReference type="Pfam" id="PF00593"/>
    </source>
</evidence>
<proteinExistence type="inferred from homology"/>
<dbReference type="Pfam" id="PF00593">
    <property type="entry name" value="TonB_dep_Rec_b-barrel"/>
    <property type="match status" value="1"/>
</dbReference>
<dbReference type="SUPFAM" id="SSF49464">
    <property type="entry name" value="Carboxypeptidase regulatory domain-like"/>
    <property type="match status" value="1"/>
</dbReference>
<accession>A0A316DWN4</accession>
<keyword evidence="3 8" id="KW-1134">Transmembrane beta strand</keyword>
<keyword evidence="4 8" id="KW-0812">Transmembrane</keyword>
<dbReference type="AlphaFoldDB" id="A0A316DWN4"/>
<feature type="domain" description="TonB-dependent receptor plug" evidence="11">
    <location>
        <begin position="234"/>
        <end position="338"/>
    </location>
</feature>
<dbReference type="RefSeq" id="WP_211315881.1">
    <property type="nucleotide sequence ID" value="NZ_CAJQNU010000029.1"/>
</dbReference>
<dbReference type="EMBL" id="QGGQ01000007">
    <property type="protein sequence ID" value="PWK22521.1"/>
    <property type="molecule type" value="Genomic_DNA"/>
</dbReference>
<dbReference type="Gene3D" id="2.40.170.20">
    <property type="entry name" value="TonB-dependent receptor, beta-barrel domain"/>
    <property type="match status" value="1"/>
</dbReference>
<name>A0A316DWN4_9FLAO</name>
<evidence type="ECO:0000256" key="5">
    <source>
        <dbReference type="ARBA" id="ARBA00023077"/>
    </source>
</evidence>
<evidence type="ECO:0000256" key="7">
    <source>
        <dbReference type="ARBA" id="ARBA00023237"/>
    </source>
</evidence>
<dbReference type="Pfam" id="PF13715">
    <property type="entry name" value="CarbopepD_reg_2"/>
    <property type="match status" value="1"/>
</dbReference>
<dbReference type="Proteomes" id="UP000245667">
    <property type="component" value="Unassembled WGS sequence"/>
</dbReference>
<evidence type="ECO:0000256" key="3">
    <source>
        <dbReference type="ARBA" id="ARBA00022452"/>
    </source>
</evidence>
<evidence type="ECO:0000313" key="12">
    <source>
        <dbReference type="EMBL" id="PWK22521.1"/>
    </source>
</evidence>
<comment type="caution">
    <text evidence="12">The sequence shown here is derived from an EMBL/GenBank/DDBJ whole genome shotgun (WGS) entry which is preliminary data.</text>
</comment>
<dbReference type="SUPFAM" id="SSF56935">
    <property type="entry name" value="Porins"/>
    <property type="match status" value="1"/>
</dbReference>
<evidence type="ECO:0000259" key="11">
    <source>
        <dbReference type="Pfam" id="PF07715"/>
    </source>
</evidence>
<keyword evidence="5 9" id="KW-0798">TonB box</keyword>
<dbReference type="FunFam" id="2.170.130.10:FF:000008">
    <property type="entry name" value="SusC/RagA family TonB-linked outer membrane protein"/>
    <property type="match status" value="1"/>
</dbReference>
<dbReference type="InterPro" id="IPR023996">
    <property type="entry name" value="TonB-dep_OMP_SusC/RagA"/>
</dbReference>
<gene>
    <name evidence="12" type="ORF">LX92_02996</name>
</gene>
<dbReference type="GO" id="GO:0009279">
    <property type="term" value="C:cell outer membrane"/>
    <property type="evidence" value="ECO:0007669"/>
    <property type="project" value="UniProtKB-SubCell"/>
</dbReference>
<organism evidence="12 13">
    <name type="scientific">Maribacter polysiphoniae</name>
    <dbReference type="NCBI Taxonomy" id="429344"/>
    <lineage>
        <taxon>Bacteria</taxon>
        <taxon>Pseudomonadati</taxon>
        <taxon>Bacteroidota</taxon>
        <taxon>Flavobacteriia</taxon>
        <taxon>Flavobacteriales</taxon>
        <taxon>Flavobacteriaceae</taxon>
        <taxon>Maribacter</taxon>
    </lineage>
</organism>
<dbReference type="InterPro" id="IPR039426">
    <property type="entry name" value="TonB-dep_rcpt-like"/>
</dbReference>
<dbReference type="InterPro" id="IPR000531">
    <property type="entry name" value="Beta-barrel_TonB"/>
</dbReference>
<evidence type="ECO:0000256" key="2">
    <source>
        <dbReference type="ARBA" id="ARBA00022448"/>
    </source>
</evidence>
<protein>
    <submittedName>
        <fullName evidence="12">TonB-linked SusC/RagA family outer membrane protein</fullName>
    </submittedName>
</protein>